<evidence type="ECO:0000313" key="3">
    <source>
        <dbReference type="Proteomes" id="UP000521943"/>
    </source>
</evidence>
<proteinExistence type="predicted"/>
<evidence type="ECO:0000313" key="2">
    <source>
        <dbReference type="EMBL" id="KAF6761429.1"/>
    </source>
</evidence>
<dbReference type="EMBL" id="JACGCI010000009">
    <property type="protein sequence ID" value="KAF6761429.1"/>
    <property type="molecule type" value="Genomic_DNA"/>
</dbReference>
<sequence length="793" mass="85859">MDPSLSIGHRCAGSDFVDRSYTHSLGHLPPQWPILFPPPGAQAANVTNEARGTHTHGRTASHVQDAATRSVIGGLPDYYDWHSPADLQQQALSQDPRLTSTTFALPSFPMVHSDETNEFMTLDNTHQGVDNGLPFTRFTSNLYGIVPNVASTNAVDLFAVPVSSQPQPDLSDLFFNTEFLATPAGEEVSMALPDFFSPHNAASPIETDTVHMGVPSYSDTDTVHMAPASSDTDTVHMAPASSDTDTVHMAPASSDTTDFTVPAHGPSPTIPVSPPPTSVSAIPTPTTASATPTLTQPPTTTGAEATDSAQTAGTGSAGAAGDLTTTVVVDVEVIPGSALHSVIIEIPAHMGSILTFKLINTYAEAFKDLLGFGLLLCKGSSRADVAALALLALRRTGAHPEECQQKPSAFSRFRCQRHNIHLSEARRTVHHMMEDYVLPPFINLYYEQFSRALMRDTIQHSIEKVLKNPKHFNFSSFTLPTEAIPFQNSIRDIATTASYLHRFVKVPASSEKTPRKKAGKAPIQWQINPLDPPANASPEDIRAIGKAFANRKRLLEKQAADPSYQPSADENPGASWTVNGVTVMQLTSSVYDRSEVYVLHCQAGSVLAICCFKVCWLTIRFPGVVSRFVEDQSSPNLNGERDLVWHILIFSIAVMAIGLQAADQTCGLDFTADYILNDPTTNFVFETKLLSAEAALNLFRIKHPQEYGMLRTTVLELLVASTVPLAVSYLQDLLPTFRIDETTHLASGSRASAATSTDTILPGPFTGALTELWSRNKLDINDRVKNIQGSTSF</sequence>
<dbReference type="Proteomes" id="UP000521943">
    <property type="component" value="Unassembled WGS sequence"/>
</dbReference>
<protein>
    <submittedName>
        <fullName evidence="2">Uncharacterized protein</fullName>
    </submittedName>
</protein>
<feature type="region of interest" description="Disordered" evidence="1">
    <location>
        <begin position="226"/>
        <end position="320"/>
    </location>
</feature>
<reference evidence="2 3" key="1">
    <citation type="submission" date="2020-07" db="EMBL/GenBank/DDBJ databases">
        <title>Comparative genomics of pyrophilous fungi reveals a link between fire events and developmental genes.</title>
        <authorList>
            <consortium name="DOE Joint Genome Institute"/>
            <person name="Steindorff A.S."/>
            <person name="Carver A."/>
            <person name="Calhoun S."/>
            <person name="Stillman K."/>
            <person name="Liu H."/>
            <person name="Lipzen A."/>
            <person name="Pangilinan J."/>
            <person name="Labutti K."/>
            <person name="Bruns T.D."/>
            <person name="Grigoriev I.V."/>
        </authorList>
    </citation>
    <scope>NUCLEOTIDE SEQUENCE [LARGE SCALE GENOMIC DNA]</scope>
    <source>
        <strain evidence="2 3">CBS 144469</strain>
    </source>
</reference>
<keyword evidence="3" id="KW-1185">Reference proteome</keyword>
<accession>A0A8H6IBI5</accession>
<dbReference type="AlphaFoldDB" id="A0A8H6IBI5"/>
<feature type="compositionally biased region" description="Low complexity" evidence="1">
    <location>
        <begin position="278"/>
        <end position="320"/>
    </location>
</feature>
<gene>
    <name evidence="2" type="ORF">DFP72DRAFT_1061642</name>
</gene>
<comment type="caution">
    <text evidence="2">The sequence shown here is derived from an EMBL/GenBank/DDBJ whole genome shotgun (WGS) entry which is preliminary data.</text>
</comment>
<feature type="compositionally biased region" description="Pro residues" evidence="1">
    <location>
        <begin position="268"/>
        <end position="277"/>
    </location>
</feature>
<evidence type="ECO:0000256" key="1">
    <source>
        <dbReference type="SAM" id="MobiDB-lite"/>
    </source>
</evidence>
<organism evidence="2 3">
    <name type="scientific">Ephemerocybe angulata</name>
    <dbReference type="NCBI Taxonomy" id="980116"/>
    <lineage>
        <taxon>Eukaryota</taxon>
        <taxon>Fungi</taxon>
        <taxon>Dikarya</taxon>
        <taxon>Basidiomycota</taxon>
        <taxon>Agaricomycotina</taxon>
        <taxon>Agaricomycetes</taxon>
        <taxon>Agaricomycetidae</taxon>
        <taxon>Agaricales</taxon>
        <taxon>Agaricineae</taxon>
        <taxon>Psathyrellaceae</taxon>
        <taxon>Ephemerocybe</taxon>
    </lineage>
</organism>
<name>A0A8H6IBI5_9AGAR</name>